<feature type="domain" description="FAS1-like dehydratase" evidence="1">
    <location>
        <begin position="6"/>
        <end position="137"/>
    </location>
</feature>
<reference evidence="2 3" key="1">
    <citation type="submission" date="2018-07" db="EMBL/GenBank/DDBJ databases">
        <title>Genome sequencing of Moraxellaceae gen. HYN0046.</title>
        <authorList>
            <person name="Kim M."/>
            <person name="Yi H."/>
        </authorList>
    </citation>
    <scope>NUCLEOTIDE SEQUENCE [LARGE SCALE GENOMIC DNA]</scope>
    <source>
        <strain evidence="2 3">HYN0046</strain>
    </source>
</reference>
<accession>A0A345P558</accession>
<dbReference type="AlphaFoldDB" id="A0A345P558"/>
<name>A0A345P558_9GAMM</name>
<dbReference type="InterPro" id="IPR029069">
    <property type="entry name" value="HotDog_dom_sf"/>
</dbReference>
<dbReference type="InterPro" id="IPR016709">
    <property type="entry name" value="HadA-like"/>
</dbReference>
<dbReference type="OrthoDB" id="3182121at2"/>
<sequence>MISKNHIGRVFPPHTIEIEKGRLRFFAKAIGETDPIYTDEAAAHAAGYPSLPVPPTFLFGLDLEQDSAFGWLDELGLNLERILHGEQSFTYHTPACAGDTLTFESRIADIYDKKNGALEFIIKEIKVTNQHGAHVADLRNTIVQRNG</sequence>
<dbReference type="InterPro" id="IPR039569">
    <property type="entry name" value="FAS1-like_DH_region"/>
</dbReference>
<dbReference type="CDD" id="cd03441">
    <property type="entry name" value="R_hydratase_like"/>
    <property type="match status" value="1"/>
</dbReference>
<proteinExistence type="predicted"/>
<dbReference type="EMBL" id="CP031222">
    <property type="protein sequence ID" value="AXI02417.1"/>
    <property type="molecule type" value="Genomic_DNA"/>
</dbReference>
<protein>
    <submittedName>
        <fullName evidence="2">MaoC family dehydratase</fullName>
    </submittedName>
</protein>
<evidence type="ECO:0000259" key="1">
    <source>
        <dbReference type="Pfam" id="PF13452"/>
    </source>
</evidence>
<evidence type="ECO:0000313" key="3">
    <source>
        <dbReference type="Proteomes" id="UP000253940"/>
    </source>
</evidence>
<organism evidence="2 3">
    <name type="scientific">Aquirhabdus parva</name>
    <dbReference type="NCBI Taxonomy" id="2283318"/>
    <lineage>
        <taxon>Bacteria</taxon>
        <taxon>Pseudomonadati</taxon>
        <taxon>Pseudomonadota</taxon>
        <taxon>Gammaproteobacteria</taxon>
        <taxon>Moraxellales</taxon>
        <taxon>Moraxellaceae</taxon>
        <taxon>Aquirhabdus</taxon>
    </lineage>
</organism>
<evidence type="ECO:0000313" key="2">
    <source>
        <dbReference type="EMBL" id="AXI02417.1"/>
    </source>
</evidence>
<dbReference type="RefSeq" id="WP_114898527.1">
    <property type="nucleotide sequence ID" value="NZ_CP031222.1"/>
</dbReference>
<dbReference type="Gene3D" id="3.10.129.10">
    <property type="entry name" value="Hotdog Thioesterase"/>
    <property type="match status" value="1"/>
</dbReference>
<dbReference type="Proteomes" id="UP000253940">
    <property type="component" value="Chromosome"/>
</dbReference>
<gene>
    <name evidence="2" type="ORF">HYN46_05970</name>
</gene>
<keyword evidence="3" id="KW-1185">Reference proteome</keyword>
<dbReference type="Pfam" id="PF13452">
    <property type="entry name" value="FAS1_DH_region"/>
    <property type="match status" value="1"/>
</dbReference>
<dbReference type="KEGG" id="mbah:HYN46_05970"/>
<dbReference type="SUPFAM" id="SSF54637">
    <property type="entry name" value="Thioesterase/thiol ester dehydrase-isomerase"/>
    <property type="match status" value="1"/>
</dbReference>
<dbReference type="PIRSF" id="PIRSF018072">
    <property type="entry name" value="UCP018072"/>
    <property type="match status" value="1"/>
</dbReference>